<dbReference type="InParanoid" id="A0A507BDE5"/>
<feature type="compositionally biased region" description="Polar residues" evidence="1">
    <location>
        <begin position="46"/>
        <end position="61"/>
    </location>
</feature>
<dbReference type="SUPFAM" id="SSF47459">
    <property type="entry name" value="HLH, helix-loop-helix DNA-binding domain"/>
    <property type="match status" value="1"/>
</dbReference>
<feature type="compositionally biased region" description="Low complexity" evidence="1">
    <location>
        <begin position="542"/>
        <end position="553"/>
    </location>
</feature>
<protein>
    <recommendedName>
        <fullName evidence="3">BHLH domain-containing protein</fullName>
    </recommendedName>
</protein>
<dbReference type="AlphaFoldDB" id="A0A507BDE5"/>
<gene>
    <name evidence="4" type="ORF">E0L32_003645</name>
</gene>
<evidence type="ECO:0000313" key="4">
    <source>
        <dbReference type="EMBL" id="TPX16704.1"/>
    </source>
</evidence>
<feature type="compositionally biased region" description="Polar residues" evidence="1">
    <location>
        <begin position="1"/>
        <end position="29"/>
    </location>
</feature>
<organism evidence="4 5">
    <name type="scientific">Thyridium curvatum</name>
    <dbReference type="NCBI Taxonomy" id="1093900"/>
    <lineage>
        <taxon>Eukaryota</taxon>
        <taxon>Fungi</taxon>
        <taxon>Dikarya</taxon>
        <taxon>Ascomycota</taxon>
        <taxon>Pezizomycotina</taxon>
        <taxon>Sordariomycetes</taxon>
        <taxon>Sordariomycetidae</taxon>
        <taxon>Thyridiales</taxon>
        <taxon>Thyridiaceae</taxon>
        <taxon>Thyridium</taxon>
    </lineage>
</organism>
<proteinExistence type="predicted"/>
<reference evidence="4 5" key="1">
    <citation type="submission" date="2019-06" db="EMBL/GenBank/DDBJ databases">
        <title>Draft genome sequence of the filamentous fungus Phialemoniopsis curvata isolated from diesel fuel.</title>
        <authorList>
            <person name="Varaljay V.A."/>
            <person name="Lyon W.J."/>
            <person name="Crouch A.L."/>
            <person name="Drake C.E."/>
            <person name="Hollomon J.M."/>
            <person name="Nadeau L.J."/>
            <person name="Nunn H.S."/>
            <person name="Stevenson B.S."/>
            <person name="Bojanowski C.L."/>
            <person name="Crookes-Goodson W.J."/>
        </authorList>
    </citation>
    <scope>NUCLEOTIDE SEQUENCE [LARGE SCALE GENOMIC DNA]</scope>
    <source>
        <strain evidence="4 5">D216</strain>
    </source>
</reference>
<feature type="compositionally biased region" description="Basic residues" evidence="1">
    <location>
        <begin position="584"/>
        <end position="593"/>
    </location>
</feature>
<feature type="region of interest" description="Disordered" evidence="1">
    <location>
        <begin position="1"/>
        <end position="166"/>
    </location>
</feature>
<keyword evidence="2" id="KW-0812">Transmembrane</keyword>
<keyword evidence="5" id="KW-1185">Reference proteome</keyword>
<evidence type="ECO:0000259" key="3">
    <source>
        <dbReference type="PROSITE" id="PS50888"/>
    </source>
</evidence>
<accession>A0A507BDE5</accession>
<dbReference type="InterPro" id="IPR036638">
    <property type="entry name" value="HLH_DNA-bd_sf"/>
</dbReference>
<feature type="region of interest" description="Disordered" evidence="1">
    <location>
        <begin position="337"/>
        <end position="395"/>
    </location>
</feature>
<sequence>MPRTSLPTPASSTDLPGQDGSKQLANLQMSFELPPPAINEAETPRPSANDSDVSPSTSYRSSAKAPYPLQAAETVKSRRRSSTTTQSAAAKDSFALPPPPTRSRKIIQMKPRAAQQPDDQDQPDHSGAKSAAGSKNSTNSAAAAAGNGANKKKQPSATSAAGRKIARKTAHSLIERRRRSKMNEEFAVLKGMIPACTGEMHKLAILQVRRVTLARFSLQTKLLGLHHSAQEPAPAAGRHADRDGHARALAVHARAAPAVPAGPLARRRDDRVGAPVALVHPADVAVAPALRLARAPGPGLAPEARLVLVGVVGPPPLQLQHLGDDLAGVRPAAQLLRAPGPSVGGRLDTDEPCPAAPARPGPGGDGRAVDAEPRPSWESTADPAVAQEESQPEASAADLALPPYYTGPALDPEKNPLGLLVSGPSALSSSAAARSAVLDVNFLQYSPPAVEPPPYYPGLHQLLHHRKQQSSVSKKDPPFPVPFPVRKRSRRHSKPPVYVDQRSHSRVQSLSYLSFPPPSYEMATQGNPTMPKVTTPPSSTLPAGPRPVVGAGPQSKDDILADLRRQLDDSVSDLGSSSIDSRTGRRRNRRRGNSKALAATAGNAAGGLTQPAILPRLAETKPVRLQLGLNLDVELELKARLQGDVSLTLLIEKKPSARPSEELKPSLTGVVQAAELFYMRIGALRLRQRWIEREVSASLTAAVGLGIAAGGFLAGFLVALVWCGAGVGVVGSGGVGSRVIVLS</sequence>
<dbReference type="PROSITE" id="PS50888">
    <property type="entry name" value="BHLH"/>
    <property type="match status" value="1"/>
</dbReference>
<dbReference type="InterPro" id="IPR011598">
    <property type="entry name" value="bHLH_dom"/>
</dbReference>
<dbReference type="OrthoDB" id="690068at2759"/>
<feature type="compositionally biased region" description="Low complexity" evidence="1">
    <location>
        <begin position="572"/>
        <end position="581"/>
    </location>
</feature>
<feature type="domain" description="BHLH" evidence="3">
    <location>
        <begin position="166"/>
        <end position="216"/>
    </location>
</feature>
<feature type="compositionally biased region" description="Low complexity" evidence="1">
    <location>
        <begin position="128"/>
        <end position="149"/>
    </location>
</feature>
<dbReference type="Gene3D" id="4.10.280.10">
    <property type="entry name" value="Helix-loop-helix DNA-binding domain"/>
    <property type="match status" value="1"/>
</dbReference>
<feature type="compositionally biased region" description="Basic residues" evidence="1">
    <location>
        <begin position="485"/>
        <end position="494"/>
    </location>
</feature>
<comment type="caution">
    <text evidence="4">The sequence shown here is derived from an EMBL/GenBank/DDBJ whole genome shotgun (WGS) entry which is preliminary data.</text>
</comment>
<feature type="compositionally biased region" description="Low complexity" evidence="1">
    <location>
        <begin position="383"/>
        <end position="395"/>
    </location>
</feature>
<keyword evidence="2" id="KW-1133">Transmembrane helix</keyword>
<dbReference type="GO" id="GO:0046983">
    <property type="term" value="F:protein dimerization activity"/>
    <property type="evidence" value="ECO:0007669"/>
    <property type="project" value="InterPro"/>
</dbReference>
<dbReference type="STRING" id="1093900.A0A507BDE5"/>
<dbReference type="PANTHER" id="PTHR35587:SF4">
    <property type="match status" value="1"/>
</dbReference>
<evidence type="ECO:0000256" key="2">
    <source>
        <dbReference type="SAM" id="Phobius"/>
    </source>
</evidence>
<feature type="region of interest" description="Disordered" evidence="1">
    <location>
        <begin position="518"/>
        <end position="555"/>
    </location>
</feature>
<feature type="transmembrane region" description="Helical" evidence="2">
    <location>
        <begin position="719"/>
        <end position="741"/>
    </location>
</feature>
<dbReference type="Proteomes" id="UP000319257">
    <property type="component" value="Unassembled WGS sequence"/>
</dbReference>
<dbReference type="RefSeq" id="XP_030998415.1">
    <property type="nucleotide sequence ID" value="XM_031137968.1"/>
</dbReference>
<evidence type="ECO:0000256" key="1">
    <source>
        <dbReference type="SAM" id="MobiDB-lite"/>
    </source>
</evidence>
<name>A0A507BDE5_9PEZI</name>
<dbReference type="EMBL" id="SKBQ01000016">
    <property type="protein sequence ID" value="TPX16704.1"/>
    <property type="molecule type" value="Genomic_DNA"/>
</dbReference>
<dbReference type="GeneID" id="41971092"/>
<evidence type="ECO:0000313" key="5">
    <source>
        <dbReference type="Proteomes" id="UP000319257"/>
    </source>
</evidence>
<feature type="region of interest" description="Disordered" evidence="1">
    <location>
        <begin position="570"/>
        <end position="602"/>
    </location>
</feature>
<feature type="transmembrane region" description="Helical" evidence="2">
    <location>
        <begin position="695"/>
        <end position="713"/>
    </location>
</feature>
<feature type="region of interest" description="Disordered" evidence="1">
    <location>
        <begin position="465"/>
        <end position="505"/>
    </location>
</feature>
<dbReference type="PANTHER" id="PTHR35587">
    <property type="entry name" value="EXPRESSED PROTEIN"/>
    <property type="match status" value="1"/>
</dbReference>
<dbReference type="Pfam" id="PF00010">
    <property type="entry name" value="HLH"/>
    <property type="match status" value="1"/>
</dbReference>
<keyword evidence="2" id="KW-0472">Membrane</keyword>